<dbReference type="AlphaFoldDB" id="A0A6I6XSX5"/>
<evidence type="ECO:0000313" key="2">
    <source>
        <dbReference type="Proteomes" id="UP000464480"/>
    </source>
</evidence>
<accession>A0A6I6XSX5</accession>
<sequence>MDYAELQLSTRPWRPRMEDPTLLARFRDEVLLSGQEASLPRNLSDFWLEEIQNQLERYFESLERSPDEEDEGVDMALPLAAIVHILFAKNGGEEISETLEKLYEYFQDYRLELALEEISRKTDVISEPATLESIFTNREVLVERSKLLQ</sequence>
<organism evidence="1 2">
    <name type="scientific">Pseudomonas putida</name>
    <name type="common">Arthrobacter siderocapsulatus</name>
    <dbReference type="NCBI Taxonomy" id="303"/>
    <lineage>
        <taxon>Bacteria</taxon>
        <taxon>Pseudomonadati</taxon>
        <taxon>Pseudomonadota</taxon>
        <taxon>Gammaproteobacteria</taxon>
        <taxon>Pseudomonadales</taxon>
        <taxon>Pseudomonadaceae</taxon>
        <taxon>Pseudomonas</taxon>
    </lineage>
</organism>
<reference evidence="1 2" key="1">
    <citation type="submission" date="2020-02" db="EMBL/GenBank/DDBJ databases">
        <title>Pseudomonas Putida W5 Complete Genome Assembly.</title>
        <authorList>
            <person name="Yuan Z.-C."/>
            <person name="Shaw G.A."/>
            <person name="Cusano A.D."/>
            <person name="Caddey B.J."/>
            <person name="Weselowski B.J."/>
        </authorList>
    </citation>
    <scope>NUCLEOTIDE SEQUENCE [LARGE SCALE GENOMIC DNA]</scope>
    <source>
        <strain evidence="1 2">W5</strain>
    </source>
</reference>
<gene>
    <name evidence="1" type="ORF">C2H86_23270</name>
</gene>
<dbReference type="Proteomes" id="UP000464480">
    <property type="component" value="Chromosome"/>
</dbReference>
<name>A0A6I6XSX5_PSEPU</name>
<dbReference type="EMBL" id="CP026115">
    <property type="protein sequence ID" value="QHG67163.1"/>
    <property type="molecule type" value="Genomic_DNA"/>
</dbReference>
<evidence type="ECO:0000313" key="1">
    <source>
        <dbReference type="EMBL" id="QHG67163.1"/>
    </source>
</evidence>
<proteinExistence type="predicted"/>
<protein>
    <submittedName>
        <fullName evidence="1">Uncharacterized protein</fullName>
    </submittedName>
</protein>